<protein>
    <submittedName>
        <fullName evidence="1">Uncharacterized protein</fullName>
    </submittedName>
</protein>
<dbReference type="EMBL" id="MT144527">
    <property type="protein sequence ID" value="QJA54670.1"/>
    <property type="molecule type" value="Genomic_DNA"/>
</dbReference>
<evidence type="ECO:0000313" key="1">
    <source>
        <dbReference type="EMBL" id="QJA54670.1"/>
    </source>
</evidence>
<organism evidence="1">
    <name type="scientific">viral metagenome</name>
    <dbReference type="NCBI Taxonomy" id="1070528"/>
    <lineage>
        <taxon>unclassified sequences</taxon>
        <taxon>metagenomes</taxon>
        <taxon>organismal metagenomes</taxon>
    </lineage>
</organism>
<proteinExistence type="predicted"/>
<accession>A0A6H2A5G1</accession>
<reference evidence="1" key="1">
    <citation type="submission" date="2020-03" db="EMBL/GenBank/DDBJ databases">
        <title>The deep terrestrial virosphere.</title>
        <authorList>
            <person name="Holmfeldt K."/>
            <person name="Nilsson E."/>
            <person name="Simone D."/>
            <person name="Lopez-Fernandez M."/>
            <person name="Wu X."/>
            <person name="de Brujin I."/>
            <person name="Lundin D."/>
            <person name="Andersson A."/>
            <person name="Bertilsson S."/>
            <person name="Dopson M."/>
        </authorList>
    </citation>
    <scope>NUCLEOTIDE SEQUENCE</scope>
    <source>
        <strain evidence="1">TM448A05485</strain>
    </source>
</reference>
<sequence>MEDKLATSEVAEGSCLFKVAPFLISGGAMEDRNKQVEMWLKKKVKNGEKLQLELQSGAEVVEKIEREVEKL</sequence>
<name>A0A6H2A5G1_9ZZZZ</name>
<gene>
    <name evidence="1" type="ORF">TM448A05485_0007</name>
</gene>
<dbReference type="AlphaFoldDB" id="A0A6H2A5G1"/>